<dbReference type="AlphaFoldDB" id="A0A3E0VKB1"/>
<comment type="caution">
    <text evidence="2">The sequence shown here is derived from an EMBL/GenBank/DDBJ whole genome shotgun (WGS) entry which is preliminary data.</text>
</comment>
<evidence type="ECO:0000256" key="1">
    <source>
        <dbReference type="SAM" id="MobiDB-lite"/>
    </source>
</evidence>
<evidence type="ECO:0000313" key="2">
    <source>
        <dbReference type="EMBL" id="RFA09883.1"/>
    </source>
</evidence>
<organism evidence="2 3">
    <name type="scientific">Subtercola boreus</name>
    <dbReference type="NCBI Taxonomy" id="120213"/>
    <lineage>
        <taxon>Bacteria</taxon>
        <taxon>Bacillati</taxon>
        <taxon>Actinomycetota</taxon>
        <taxon>Actinomycetes</taxon>
        <taxon>Micrococcales</taxon>
        <taxon>Microbacteriaceae</taxon>
        <taxon>Subtercola</taxon>
    </lineage>
</organism>
<dbReference type="RefSeq" id="WP_116415284.1">
    <property type="nucleotide sequence ID" value="NZ_NBWZ01000001.1"/>
</dbReference>
<gene>
    <name evidence="2" type="ORF">B7R54_12225</name>
</gene>
<name>A0A3E0VKB1_9MICO</name>
<dbReference type="Proteomes" id="UP000256486">
    <property type="component" value="Unassembled WGS sequence"/>
</dbReference>
<reference evidence="2 3" key="1">
    <citation type="submission" date="2017-04" db="EMBL/GenBank/DDBJ databases">
        <title>Comparative genome analysis of Subtercola boreus.</title>
        <authorList>
            <person name="Cho Y.-J."/>
            <person name="Cho A."/>
            <person name="Kim O.-S."/>
            <person name="Lee J.-I."/>
        </authorList>
    </citation>
    <scope>NUCLEOTIDE SEQUENCE [LARGE SCALE GENOMIC DNA]</scope>
    <source>
        <strain evidence="2 3">K300</strain>
    </source>
</reference>
<accession>A0A3E0VKB1</accession>
<proteinExistence type="predicted"/>
<protein>
    <submittedName>
        <fullName evidence="2">Uncharacterized protein</fullName>
    </submittedName>
</protein>
<dbReference type="OrthoDB" id="5119511at2"/>
<keyword evidence="3" id="KW-1185">Reference proteome</keyword>
<dbReference type="EMBL" id="NBWZ01000001">
    <property type="protein sequence ID" value="RFA09883.1"/>
    <property type="molecule type" value="Genomic_DNA"/>
</dbReference>
<evidence type="ECO:0000313" key="3">
    <source>
        <dbReference type="Proteomes" id="UP000256486"/>
    </source>
</evidence>
<sequence>MKKISYAGESFVTSDGVADALLRYVAALGANHTSASIEIPTYSALDELELVQLVVGPSSEILSRPDPSTARGETASPDDPERNAVARLDARTMALTVTRNVVYAQPQGSGGYDFEELESL</sequence>
<feature type="region of interest" description="Disordered" evidence="1">
    <location>
        <begin position="59"/>
        <end position="83"/>
    </location>
</feature>